<keyword evidence="3" id="KW-1185">Reference proteome</keyword>
<evidence type="ECO:0000313" key="2">
    <source>
        <dbReference type="EMBL" id="MDO6414481.1"/>
    </source>
</evidence>
<accession>A0ABT8Y837</accession>
<dbReference type="PANTHER" id="PTHR43684">
    <property type="match status" value="1"/>
</dbReference>
<proteinExistence type="inferred from homology"/>
<dbReference type="NCBIfam" id="NF006109">
    <property type="entry name" value="PRK08260.1"/>
    <property type="match status" value="1"/>
</dbReference>
<evidence type="ECO:0000313" key="3">
    <source>
        <dbReference type="Proteomes" id="UP001169764"/>
    </source>
</evidence>
<dbReference type="EMBL" id="JAUOTP010000003">
    <property type="protein sequence ID" value="MDO6414481.1"/>
    <property type="molecule type" value="Genomic_DNA"/>
</dbReference>
<dbReference type="SUPFAM" id="SSF52096">
    <property type="entry name" value="ClpP/crotonase"/>
    <property type="match status" value="1"/>
</dbReference>
<dbReference type="InterPro" id="IPR051053">
    <property type="entry name" value="ECH/Chromodomain_protein"/>
</dbReference>
<name>A0ABT8Y837_9SPHN</name>
<dbReference type="Pfam" id="PF00378">
    <property type="entry name" value="ECH_1"/>
    <property type="match status" value="2"/>
</dbReference>
<evidence type="ECO:0000256" key="1">
    <source>
        <dbReference type="ARBA" id="ARBA00005254"/>
    </source>
</evidence>
<dbReference type="InterPro" id="IPR001753">
    <property type="entry name" value="Enoyl-CoA_hydra/iso"/>
</dbReference>
<dbReference type="PANTHER" id="PTHR43684:SF4">
    <property type="entry name" value="ENOYL-COA HYDRATASE_ISOMERASE FAMILY PROTEIN (AFU_ORTHOLOGUE AFUA_1G01890)"/>
    <property type="match status" value="1"/>
</dbReference>
<dbReference type="Gene3D" id="3.90.226.10">
    <property type="entry name" value="2-enoyl-CoA Hydratase, Chain A, domain 1"/>
    <property type="match status" value="1"/>
</dbReference>
<sequence>MTFETLRYAVDDGIGIVTLARPERLNAVNGAMIRDLLTVLDRVDADDDVRALIITGEGRAFCAGADLSRGTGSFVDPASAAALGPGGKPDYGRPEMRDGGGIVALRLYALLKPVIAAINGPAVGLGITLTLPMDIRLASSDADFRFVFGARGMVPEAASGFFLPRLVGISTALEWCYASRTVTAADALDSGLVRAVYPSEELLGAARRLAADCAAGSAPVSAALIRHQMWRGLAASHPMDAHRIDSRGIAARSRSADAIEGVAAWQEKRSPIFGERVSRDMPDFFPWWEEPDYR</sequence>
<organism evidence="2 3">
    <name type="scientific">Sphingomonas natans</name>
    <dbReference type="NCBI Taxonomy" id="3063330"/>
    <lineage>
        <taxon>Bacteria</taxon>
        <taxon>Pseudomonadati</taxon>
        <taxon>Pseudomonadota</taxon>
        <taxon>Alphaproteobacteria</taxon>
        <taxon>Sphingomonadales</taxon>
        <taxon>Sphingomonadaceae</taxon>
        <taxon>Sphingomonas</taxon>
    </lineage>
</organism>
<reference evidence="2" key="1">
    <citation type="submission" date="2023-07" db="EMBL/GenBank/DDBJ databases">
        <authorList>
            <person name="Kim M."/>
        </authorList>
    </citation>
    <scope>NUCLEOTIDE SEQUENCE</scope>
    <source>
        <strain evidence="2">BIUV-7</strain>
    </source>
</reference>
<dbReference type="Proteomes" id="UP001169764">
    <property type="component" value="Unassembled WGS sequence"/>
</dbReference>
<comment type="similarity">
    <text evidence="1">Belongs to the enoyl-CoA hydratase/isomerase family.</text>
</comment>
<protein>
    <submittedName>
        <fullName evidence="2">Enoyl-CoA hydratase-related protein</fullName>
    </submittedName>
</protein>
<dbReference type="CDD" id="cd06558">
    <property type="entry name" value="crotonase-like"/>
    <property type="match status" value="1"/>
</dbReference>
<comment type="caution">
    <text evidence="2">The sequence shown here is derived from an EMBL/GenBank/DDBJ whole genome shotgun (WGS) entry which is preliminary data.</text>
</comment>
<gene>
    <name evidence="2" type="ORF">Q4F19_08825</name>
</gene>
<dbReference type="RefSeq" id="WP_303541668.1">
    <property type="nucleotide sequence ID" value="NZ_JAUOTP010000003.1"/>
</dbReference>
<dbReference type="InterPro" id="IPR029045">
    <property type="entry name" value="ClpP/crotonase-like_dom_sf"/>
</dbReference>